<feature type="compositionally biased region" description="Polar residues" evidence="1">
    <location>
        <begin position="49"/>
        <end position="65"/>
    </location>
</feature>
<proteinExistence type="predicted"/>
<reference evidence="2" key="1">
    <citation type="submission" date="2013-05" db="EMBL/GenBank/DDBJ databases">
        <title>Draft genome sequences of six wheat associated Fusarium spp. isolates.</title>
        <authorList>
            <person name="Moolhuijzen P.M."/>
            <person name="Manners J.M."/>
            <person name="Wilcox S."/>
            <person name="Bellgard M.I."/>
            <person name="Gardiner D.M."/>
        </authorList>
    </citation>
    <scope>NUCLEOTIDE SEQUENCE</scope>
    <source>
        <strain evidence="2">CS3069</strain>
    </source>
</reference>
<feature type="region of interest" description="Disordered" evidence="1">
    <location>
        <begin position="1"/>
        <end position="67"/>
    </location>
</feature>
<evidence type="ECO:0000313" key="2">
    <source>
        <dbReference type="EMBL" id="CEG05436.1"/>
    </source>
</evidence>
<gene>
    <name evidence="2" type="ORF">BN850_0114210</name>
</gene>
<dbReference type="EMBL" id="CBMI010003988">
    <property type="protein sequence ID" value="CEG05436.1"/>
    <property type="molecule type" value="Genomic_DNA"/>
</dbReference>
<protein>
    <submittedName>
        <fullName evidence="2">WGS project CBMI000000000 data, contig CS3069_c003990</fullName>
    </submittedName>
</protein>
<accession>A0A090N604</accession>
<name>A0A090N604_9HYPO</name>
<evidence type="ECO:0000256" key="1">
    <source>
        <dbReference type="SAM" id="MobiDB-lite"/>
    </source>
</evidence>
<organism evidence="2">
    <name type="scientific">Fusarium clavum</name>
    <dbReference type="NCBI Taxonomy" id="2594811"/>
    <lineage>
        <taxon>Eukaryota</taxon>
        <taxon>Fungi</taxon>
        <taxon>Dikarya</taxon>
        <taxon>Ascomycota</taxon>
        <taxon>Pezizomycotina</taxon>
        <taxon>Sordariomycetes</taxon>
        <taxon>Hypocreomycetidae</taxon>
        <taxon>Hypocreales</taxon>
        <taxon>Nectriaceae</taxon>
        <taxon>Fusarium</taxon>
        <taxon>Fusarium incarnatum-equiseti species complex</taxon>
    </lineage>
</organism>
<sequence>MVRHFESSKLHRRRTQGPESANESTTRDINRSVSPTLAIGSSTSSTSTATPNSKIIRPGTTNNRIQPKPTEYTAALICALPEEFAAAVGILDEVFQNPK</sequence>
<comment type="caution">
    <text evidence="2">The sequence shown here is derived from an EMBL/GenBank/DDBJ whole genome shotgun (WGS) entry which is preliminary data.</text>
</comment>
<dbReference type="AlphaFoldDB" id="A0A090N604"/>